<name>A0A3B3HXC3_ORYLA</name>
<organism evidence="7 8">
    <name type="scientific">Oryzias latipes</name>
    <name type="common">Japanese rice fish</name>
    <name type="synonym">Japanese killifish</name>
    <dbReference type="NCBI Taxonomy" id="8090"/>
    <lineage>
        <taxon>Eukaryota</taxon>
        <taxon>Metazoa</taxon>
        <taxon>Chordata</taxon>
        <taxon>Craniata</taxon>
        <taxon>Vertebrata</taxon>
        <taxon>Euteleostomi</taxon>
        <taxon>Actinopterygii</taxon>
        <taxon>Neopterygii</taxon>
        <taxon>Teleostei</taxon>
        <taxon>Neoteleostei</taxon>
        <taxon>Acanthomorphata</taxon>
        <taxon>Ovalentaria</taxon>
        <taxon>Atherinomorphae</taxon>
        <taxon>Beloniformes</taxon>
        <taxon>Adrianichthyidae</taxon>
        <taxon>Oryziinae</taxon>
        <taxon>Oryzias</taxon>
    </lineage>
</organism>
<evidence type="ECO:0000256" key="4">
    <source>
        <dbReference type="PROSITE-ProRule" id="PRU00047"/>
    </source>
</evidence>
<evidence type="ECO:0000259" key="6">
    <source>
        <dbReference type="PROSITE" id="PS50175"/>
    </source>
</evidence>
<dbReference type="Gene3D" id="2.40.70.10">
    <property type="entry name" value="Acid Proteases"/>
    <property type="match status" value="1"/>
</dbReference>
<keyword evidence="4" id="KW-0479">Metal-binding</keyword>
<dbReference type="CDD" id="cd00303">
    <property type="entry name" value="retropepsin_like"/>
    <property type="match status" value="1"/>
</dbReference>
<dbReference type="GO" id="GO:0006508">
    <property type="term" value="P:proteolysis"/>
    <property type="evidence" value="ECO:0007669"/>
    <property type="project" value="InterPro"/>
</dbReference>
<dbReference type="InterPro" id="IPR000477">
    <property type="entry name" value="RT_dom"/>
</dbReference>
<dbReference type="GO" id="GO:0008270">
    <property type="term" value="F:zinc ion binding"/>
    <property type="evidence" value="ECO:0007669"/>
    <property type="project" value="UniProtKB-KW"/>
</dbReference>
<dbReference type="GO" id="GO:0003676">
    <property type="term" value="F:nucleic acid binding"/>
    <property type="evidence" value="ECO:0007669"/>
    <property type="project" value="InterPro"/>
</dbReference>
<dbReference type="Pfam" id="PF13650">
    <property type="entry name" value="Asp_protease_2"/>
    <property type="match status" value="1"/>
</dbReference>
<dbReference type="PROSITE" id="PS50175">
    <property type="entry name" value="ASP_PROT_RETROV"/>
    <property type="match status" value="1"/>
</dbReference>
<keyword evidence="4" id="KW-0862">Zinc</keyword>
<reference evidence="7 8" key="1">
    <citation type="journal article" date="2007" name="Nature">
        <title>The medaka draft genome and insights into vertebrate genome evolution.</title>
        <authorList>
            <person name="Kasahara M."/>
            <person name="Naruse K."/>
            <person name="Sasaki S."/>
            <person name="Nakatani Y."/>
            <person name="Qu W."/>
            <person name="Ahsan B."/>
            <person name="Yamada T."/>
            <person name="Nagayasu Y."/>
            <person name="Doi K."/>
            <person name="Kasai Y."/>
            <person name="Jindo T."/>
            <person name="Kobayashi D."/>
            <person name="Shimada A."/>
            <person name="Toyoda A."/>
            <person name="Kuroki Y."/>
            <person name="Fujiyama A."/>
            <person name="Sasaki T."/>
            <person name="Shimizu A."/>
            <person name="Asakawa S."/>
            <person name="Shimizu N."/>
            <person name="Hashimoto S."/>
            <person name="Yang J."/>
            <person name="Lee Y."/>
            <person name="Matsushima K."/>
            <person name="Sugano S."/>
            <person name="Sakaizumi M."/>
            <person name="Narita T."/>
            <person name="Ohishi K."/>
            <person name="Haga S."/>
            <person name="Ohta F."/>
            <person name="Nomoto H."/>
            <person name="Nogata K."/>
            <person name="Morishita T."/>
            <person name="Endo T."/>
            <person name="Shin-I T."/>
            <person name="Takeda H."/>
            <person name="Morishita S."/>
            <person name="Kohara Y."/>
        </authorList>
    </citation>
    <scope>NUCLEOTIDE SEQUENCE [LARGE SCALE GENOMIC DNA]</scope>
    <source>
        <strain evidence="7 8">Hd-rR</strain>
    </source>
</reference>
<dbReference type="PROSITE" id="PS50158">
    <property type="entry name" value="ZF_CCHC"/>
    <property type="match status" value="1"/>
</dbReference>
<dbReference type="SUPFAM" id="SSF57756">
    <property type="entry name" value="Retrovirus zinc finger-like domains"/>
    <property type="match status" value="1"/>
</dbReference>
<dbReference type="PANTHER" id="PTHR15503:SF36">
    <property type="entry name" value="RETROTRANSPOSON GAG-LIKE PROTEIN 5"/>
    <property type="match status" value="1"/>
</dbReference>
<proteinExistence type="inferred from homology"/>
<dbReference type="InParanoid" id="A0A3B3HXC3"/>
<dbReference type="STRING" id="8090.ENSORLP00000036261"/>
<dbReference type="SUPFAM" id="SSF50630">
    <property type="entry name" value="Acid proteases"/>
    <property type="match status" value="1"/>
</dbReference>
<dbReference type="CDD" id="cd01647">
    <property type="entry name" value="RT_LTR"/>
    <property type="match status" value="1"/>
</dbReference>
<dbReference type="AlphaFoldDB" id="A0A3B3HXC3"/>
<dbReference type="InterPro" id="IPR043128">
    <property type="entry name" value="Rev_trsase/Diguanyl_cyclase"/>
</dbReference>
<dbReference type="SUPFAM" id="SSF56672">
    <property type="entry name" value="DNA/RNA polymerases"/>
    <property type="match status" value="1"/>
</dbReference>
<dbReference type="InterPro" id="IPR036875">
    <property type="entry name" value="Znf_CCHC_sf"/>
</dbReference>
<accession>A0A3B3HXC3</accession>
<evidence type="ECO:0000259" key="5">
    <source>
        <dbReference type="PROSITE" id="PS50158"/>
    </source>
</evidence>
<evidence type="ECO:0000313" key="8">
    <source>
        <dbReference type="Proteomes" id="UP000001038"/>
    </source>
</evidence>
<evidence type="ECO:0000256" key="3">
    <source>
        <dbReference type="ARBA" id="ARBA00022801"/>
    </source>
</evidence>
<feature type="domain" description="CCHC-type" evidence="5">
    <location>
        <begin position="83"/>
        <end position="97"/>
    </location>
</feature>
<dbReference type="EC" id="3.1.26.4" evidence="2"/>
<evidence type="ECO:0000313" key="7">
    <source>
        <dbReference type="Ensembl" id="ENSORLP00000036261.1"/>
    </source>
</evidence>
<dbReference type="GO" id="GO:0004523">
    <property type="term" value="F:RNA-DNA hybrid ribonuclease activity"/>
    <property type="evidence" value="ECO:0007669"/>
    <property type="project" value="UniProtKB-EC"/>
</dbReference>
<dbReference type="Gene3D" id="3.10.10.10">
    <property type="entry name" value="HIV Type 1 Reverse Transcriptase, subunit A, domain 1"/>
    <property type="match status" value="1"/>
</dbReference>
<feature type="domain" description="Peptidase A2" evidence="6">
    <location>
        <begin position="137"/>
        <end position="176"/>
    </location>
</feature>
<dbReference type="InterPro" id="IPR043502">
    <property type="entry name" value="DNA/RNA_pol_sf"/>
</dbReference>
<keyword evidence="3" id="KW-0378">Hydrolase</keyword>
<dbReference type="Ensembl" id="ENSORLT00000037287.1">
    <property type="protein sequence ID" value="ENSORLP00000036261.1"/>
    <property type="gene ID" value="ENSORLG00000024204.1"/>
</dbReference>
<evidence type="ECO:0000256" key="2">
    <source>
        <dbReference type="ARBA" id="ARBA00012180"/>
    </source>
</evidence>
<keyword evidence="8" id="KW-1185">Reference proteome</keyword>
<dbReference type="InterPro" id="IPR001995">
    <property type="entry name" value="Peptidase_A2_cat"/>
</dbReference>
<dbReference type="InterPro" id="IPR021109">
    <property type="entry name" value="Peptidase_aspartic_dom_sf"/>
</dbReference>
<dbReference type="GO" id="GO:0004190">
    <property type="term" value="F:aspartic-type endopeptidase activity"/>
    <property type="evidence" value="ECO:0007669"/>
    <property type="project" value="InterPro"/>
</dbReference>
<dbReference type="GeneTree" id="ENSGT00940000171189"/>
<dbReference type="InterPro" id="IPR001878">
    <property type="entry name" value="Znf_CCHC"/>
</dbReference>
<dbReference type="Gene3D" id="4.10.60.10">
    <property type="entry name" value="Zinc finger, CCHC-type"/>
    <property type="match status" value="1"/>
</dbReference>
<dbReference type="PANTHER" id="PTHR15503">
    <property type="entry name" value="LDOC1 RELATED"/>
    <property type="match status" value="1"/>
</dbReference>
<reference evidence="7" key="3">
    <citation type="submission" date="2025-09" db="UniProtKB">
        <authorList>
            <consortium name="Ensembl"/>
        </authorList>
    </citation>
    <scope>IDENTIFICATION</scope>
    <source>
        <strain evidence="7">Hd-rR</strain>
    </source>
</reference>
<dbReference type="Proteomes" id="UP000001038">
    <property type="component" value="Chromosome 6"/>
</dbReference>
<reference evidence="7" key="2">
    <citation type="submission" date="2025-08" db="UniProtKB">
        <authorList>
            <consortium name="Ensembl"/>
        </authorList>
    </citation>
    <scope>IDENTIFICATION</scope>
    <source>
        <strain evidence="7">Hd-rR</strain>
    </source>
</reference>
<dbReference type="Pfam" id="PF00078">
    <property type="entry name" value="RVT_1"/>
    <property type="match status" value="1"/>
</dbReference>
<keyword evidence="4" id="KW-0863">Zinc-finger</keyword>
<comment type="similarity">
    <text evidence="1">Belongs to the beta type-B retroviral polymerase family. HERV class-II K(HML-2) pol subfamily.</text>
</comment>
<sequence length="432" mass="48208">EARSFEQLVTAALRSEIRLSERQLERTQILLQPVTSPFSISTAKNTPLIEAPATAKYLEEPIQIGHSKLTGDERRKRREEGSCFYCGTKGHLVSTCPLRKPQNTTQNDRSLGAIANSGKEFLLIPIKLCLKTHAHDFRALVDSGAEQSLIDQQLVNELSIPTEPLEIPIEASGLGGQHLSRITHRTKPILLVSSGNHRESIQLLITQSPQNPIVLGFSWLKLHNPQFNWSQGTITNWSSYCLANCLLSAVPTVSVSRSEDSSNVDLSKIPPCYHDLKSVFCKAKASALPPHRPYDCAINLLPGASLPKGRLFNLSGPEKVAMEEYVQEALSLGHIRPSSSPVGAGFFFVEKKDKTLRPCIDYRELNQITIKDKYTLPLISSVFDSVQEARIFTKLDLRNAYHLVRIRDGDEWKTAFNTPLGHYEYLVMPFGL</sequence>
<dbReference type="Gene3D" id="3.30.70.270">
    <property type="match status" value="1"/>
</dbReference>
<protein>
    <recommendedName>
        <fullName evidence="2">ribonuclease H</fullName>
        <ecNumber evidence="2">3.1.26.4</ecNumber>
    </recommendedName>
</protein>
<dbReference type="InterPro" id="IPR032567">
    <property type="entry name" value="RTL1-rel"/>
</dbReference>
<evidence type="ECO:0000256" key="1">
    <source>
        <dbReference type="ARBA" id="ARBA00010879"/>
    </source>
</evidence>